<dbReference type="InterPro" id="IPR004360">
    <property type="entry name" value="Glyas_Fos-R_dOase_dom"/>
</dbReference>
<dbReference type="Pfam" id="PF00903">
    <property type="entry name" value="Glyoxalase"/>
    <property type="match status" value="1"/>
</dbReference>
<dbReference type="CDD" id="cd06588">
    <property type="entry name" value="PhnB_like"/>
    <property type="match status" value="1"/>
</dbReference>
<dbReference type="Gene3D" id="3.10.180.10">
    <property type="entry name" value="2,3-Dihydroxybiphenyl 1,2-Dioxygenase, domain 1"/>
    <property type="match status" value="1"/>
</dbReference>
<dbReference type="EMBL" id="QORO01000001">
    <property type="protein sequence ID" value="RCK61629.1"/>
    <property type="molecule type" value="Genomic_DNA"/>
</dbReference>
<comment type="caution">
    <text evidence="2">The sequence shown here is derived from an EMBL/GenBank/DDBJ whole genome shotgun (WGS) entry which is preliminary data.</text>
</comment>
<protein>
    <submittedName>
        <fullName evidence="2">VOC family protein</fullName>
    </submittedName>
</protein>
<evidence type="ECO:0000259" key="1">
    <source>
        <dbReference type="Pfam" id="PF00903"/>
    </source>
</evidence>
<name>A0A367Y7L1_9MICO</name>
<feature type="domain" description="Glyoxalase/fosfomycin resistance/dioxygenase" evidence="1">
    <location>
        <begin position="10"/>
        <end position="125"/>
    </location>
</feature>
<organism evidence="2 3">
    <name type="scientific">Microbacterium sorbitolivorans</name>
    <dbReference type="NCBI Taxonomy" id="1867410"/>
    <lineage>
        <taxon>Bacteria</taxon>
        <taxon>Bacillati</taxon>
        <taxon>Actinomycetota</taxon>
        <taxon>Actinomycetes</taxon>
        <taxon>Micrococcales</taxon>
        <taxon>Microbacteriaceae</taxon>
        <taxon>Microbacterium</taxon>
    </lineage>
</organism>
<sequence>MTVPVPYLLFPGFAAEALEFYRGAFGGEVRSFTYDQFGRTDGPPTDIAHGQLDGPVTLFASDAGGDEDAVHMVGMFLSLLGAADSETLRRWYDALADGGRVIDPLQERPWGDSDGTVVDRFGVRWLIGYQGQE</sequence>
<dbReference type="SUPFAM" id="SSF54593">
    <property type="entry name" value="Glyoxalase/Bleomycin resistance protein/Dihydroxybiphenyl dioxygenase"/>
    <property type="match status" value="1"/>
</dbReference>
<keyword evidence="3" id="KW-1185">Reference proteome</keyword>
<dbReference type="PANTHER" id="PTHR33990">
    <property type="entry name" value="PROTEIN YJDN-RELATED"/>
    <property type="match status" value="1"/>
</dbReference>
<dbReference type="AlphaFoldDB" id="A0A367Y7L1"/>
<evidence type="ECO:0000313" key="2">
    <source>
        <dbReference type="EMBL" id="RCK61629.1"/>
    </source>
</evidence>
<dbReference type="Proteomes" id="UP000253508">
    <property type="component" value="Unassembled WGS sequence"/>
</dbReference>
<dbReference type="InterPro" id="IPR029068">
    <property type="entry name" value="Glyas_Bleomycin-R_OHBP_Dase"/>
</dbReference>
<evidence type="ECO:0000313" key="3">
    <source>
        <dbReference type="Proteomes" id="UP000253508"/>
    </source>
</evidence>
<reference evidence="2 3" key="1">
    <citation type="submission" date="2018-07" db="EMBL/GenBank/DDBJ databases">
        <title>Microbacterium endoborsara sp. nov., a novel actinobacterium isolated from Borszczowia aralocaspica.</title>
        <authorList>
            <person name="An D."/>
        </authorList>
    </citation>
    <scope>NUCLEOTIDE SEQUENCE [LARGE SCALE GENOMIC DNA]</scope>
    <source>
        <strain evidence="2 3">C1.15228</strain>
    </source>
</reference>
<proteinExistence type="predicted"/>
<dbReference type="InterPro" id="IPR028973">
    <property type="entry name" value="PhnB-like"/>
</dbReference>
<dbReference type="OrthoDB" id="9795306at2"/>
<dbReference type="RefSeq" id="WP_114116733.1">
    <property type="nucleotide sequence ID" value="NZ_BMHU01000001.1"/>
</dbReference>
<accession>A0A367Y7L1</accession>
<dbReference type="PANTHER" id="PTHR33990:SF1">
    <property type="entry name" value="PROTEIN YJDN"/>
    <property type="match status" value="1"/>
</dbReference>
<gene>
    <name evidence="2" type="ORF">DTO57_03075</name>
</gene>